<gene>
    <name evidence="1" type="ORF">HJG44_17860</name>
</gene>
<dbReference type="PROSITE" id="PS51257">
    <property type="entry name" value="PROKAR_LIPOPROTEIN"/>
    <property type="match status" value="1"/>
</dbReference>
<accession>A0A849I8V7</accession>
<organism evidence="1 2">
    <name type="scientific">Enterovirga aerilata</name>
    <dbReference type="NCBI Taxonomy" id="2730920"/>
    <lineage>
        <taxon>Bacteria</taxon>
        <taxon>Pseudomonadati</taxon>
        <taxon>Pseudomonadota</taxon>
        <taxon>Alphaproteobacteria</taxon>
        <taxon>Hyphomicrobiales</taxon>
        <taxon>Methylobacteriaceae</taxon>
        <taxon>Enterovirga</taxon>
    </lineage>
</organism>
<dbReference type="AlphaFoldDB" id="A0A849I8V7"/>
<proteinExistence type="predicted"/>
<evidence type="ECO:0000313" key="1">
    <source>
        <dbReference type="EMBL" id="NNM74234.1"/>
    </source>
</evidence>
<comment type="caution">
    <text evidence="1">The sequence shown here is derived from an EMBL/GenBank/DDBJ whole genome shotgun (WGS) entry which is preliminary data.</text>
</comment>
<reference evidence="1 2" key="1">
    <citation type="submission" date="2020-04" db="EMBL/GenBank/DDBJ databases">
        <title>Enterovirga sp. isolate from soil.</title>
        <authorList>
            <person name="Chea S."/>
            <person name="Kim D.-U."/>
        </authorList>
    </citation>
    <scope>NUCLEOTIDE SEQUENCE [LARGE SCALE GENOMIC DNA]</scope>
    <source>
        <strain evidence="1 2">DB1703</strain>
    </source>
</reference>
<protein>
    <recommendedName>
        <fullName evidence="3">Lipoprotein</fullName>
    </recommendedName>
</protein>
<keyword evidence="2" id="KW-1185">Reference proteome</keyword>
<dbReference type="RefSeq" id="WP_171219691.1">
    <property type="nucleotide sequence ID" value="NZ_JABEPP010000005.1"/>
</dbReference>
<name>A0A849I8V7_9HYPH</name>
<dbReference type="EMBL" id="JABEPP010000005">
    <property type="protein sequence ID" value="NNM74234.1"/>
    <property type="molecule type" value="Genomic_DNA"/>
</dbReference>
<sequence>MLRGAIIAAFSASCLTIAGCGVQVPKLEEPWESREIGLNLITAIKKNILCELVTAVQYVNGRTFNLQKTGPILGNYGVQFQLDLTTDESTELNPGLTYTRTFLHGLVYDNPVGQSFSMSLGGKARSAATALRTVYEYYDLDRIALNDPAAICNEQGRHAGSSLLLQSELGIRDFLIGATRSSTLYRSSEAPAKGEFKRGYFVYNTKFVVETTGNVTPTWKLVAISGDGSPFLSTNRTRTHELTLTFSSHDPGTLRGPNAVAVQAHFTTQLKAALDRFNTSR</sequence>
<evidence type="ECO:0008006" key="3">
    <source>
        <dbReference type="Google" id="ProtNLM"/>
    </source>
</evidence>
<evidence type="ECO:0000313" key="2">
    <source>
        <dbReference type="Proteomes" id="UP000564885"/>
    </source>
</evidence>
<dbReference type="Proteomes" id="UP000564885">
    <property type="component" value="Unassembled WGS sequence"/>
</dbReference>